<dbReference type="InterPro" id="IPR013780">
    <property type="entry name" value="Glyco_hydro_b"/>
</dbReference>
<dbReference type="InterPro" id="IPR025092">
    <property type="entry name" value="Glyco_hydro_66"/>
</dbReference>
<protein>
    <submittedName>
        <fullName evidence="2">Dextranase</fullName>
    </submittedName>
</protein>
<keyword evidence="3" id="KW-1185">Reference proteome</keyword>
<evidence type="ECO:0000256" key="1">
    <source>
        <dbReference type="ARBA" id="ARBA00022729"/>
    </source>
</evidence>
<dbReference type="STRING" id="1147123.SAMN05443428_11342"/>
<evidence type="ECO:0000313" key="3">
    <source>
        <dbReference type="Proteomes" id="UP000190105"/>
    </source>
</evidence>
<dbReference type="Gene3D" id="2.60.40.1180">
    <property type="entry name" value="Golgi alpha-mannosidase II"/>
    <property type="match status" value="1"/>
</dbReference>
<name>A0A1T4XU33_9CLOT</name>
<dbReference type="RefSeq" id="WP_078696895.1">
    <property type="nucleotide sequence ID" value="NZ_FUYH01000013.1"/>
</dbReference>
<gene>
    <name evidence="2" type="ORF">SAMN05443428_11342</name>
</gene>
<dbReference type="Pfam" id="PF13199">
    <property type="entry name" value="Glyco_hydro_66"/>
    <property type="match status" value="1"/>
</dbReference>
<dbReference type="InterPro" id="IPR017853">
    <property type="entry name" value="GH"/>
</dbReference>
<evidence type="ECO:0000313" key="2">
    <source>
        <dbReference type="EMBL" id="SKA93047.1"/>
    </source>
</evidence>
<dbReference type="CDD" id="cd14745">
    <property type="entry name" value="GH66"/>
    <property type="match status" value="1"/>
</dbReference>
<dbReference type="AlphaFoldDB" id="A0A1T4XU33"/>
<organism evidence="2 3">
    <name type="scientific">Caloramator quimbayensis</name>
    <dbReference type="NCBI Taxonomy" id="1147123"/>
    <lineage>
        <taxon>Bacteria</taxon>
        <taxon>Bacillati</taxon>
        <taxon>Bacillota</taxon>
        <taxon>Clostridia</taxon>
        <taxon>Eubacteriales</taxon>
        <taxon>Clostridiaceae</taxon>
        <taxon>Caloramator</taxon>
    </lineage>
</organism>
<accession>A0A1T4XU33</accession>
<reference evidence="3" key="1">
    <citation type="submission" date="2017-02" db="EMBL/GenBank/DDBJ databases">
        <authorList>
            <person name="Varghese N."/>
            <person name="Submissions S."/>
        </authorList>
    </citation>
    <scope>NUCLEOTIDE SEQUENCE [LARGE SCALE GENOMIC DNA]</scope>
    <source>
        <strain evidence="3">USBA 833</strain>
    </source>
</reference>
<dbReference type="Proteomes" id="UP000190105">
    <property type="component" value="Unassembled WGS sequence"/>
</dbReference>
<dbReference type="OrthoDB" id="9778932at2"/>
<keyword evidence="1" id="KW-0732">Signal</keyword>
<dbReference type="EMBL" id="FUYH01000013">
    <property type="protein sequence ID" value="SKA93047.1"/>
    <property type="molecule type" value="Genomic_DNA"/>
</dbReference>
<sequence length="566" mass="65520">MGIKDIFPAKASFDKKDKVQIIVEFEELKEAKTYFFIYSIYHLSDRIYTKKLDINPSVKEIRIDIDNVIGEGDMIGYGFEAELYEEGQVISFSNSSFDVLKSCNYAPRYGFLSDFFIKDLGDEEDLKIMNKFHLNVVQFYDWMYRHHDLIPQENVFIDPLGRELSLDVVKEKMNISHKYGMKNLAYGAVYAAGPEFYNKNKDMALYDNTGKPIGFDGFLYVMDISKYNPWRRHIINEFKKAIEIGFDGIHMDQYGFPKEAVSIIEDKKTIRSLREDFPDFINDVKKSLKNSFGDVIVAFNSVNNWPVDTVSKADADCVYIEVWPPNDTYQDLYNIITNAKRYAPLKQVVLAAYIKPFSKDLNVEIEHAQNTAIMAMAVIFASGAFHLLLGEKYGVLNDPYFPKYRELNDKKSIKELRNYYDFIVRYEELLYDFSIVDTTMTCTGGINGEYIFEGAKFSPKAETDKVWTLITEKLGYKIINLVNFTGIENMNWNETKTKRPETIKDIEVTALIVDDIEGIYLASPDFNDGKSIELDFEYVPHGQGKAIRFNVPKLFVWDLIYIVLKK</sequence>
<dbReference type="Gene3D" id="3.20.20.80">
    <property type="entry name" value="Glycosidases"/>
    <property type="match status" value="1"/>
</dbReference>
<proteinExistence type="predicted"/>
<dbReference type="SUPFAM" id="SSF51445">
    <property type="entry name" value="(Trans)glycosidases"/>
    <property type="match status" value="1"/>
</dbReference>